<evidence type="ECO:0000256" key="1">
    <source>
        <dbReference type="SAM" id="Coils"/>
    </source>
</evidence>
<evidence type="ECO:0000256" key="2">
    <source>
        <dbReference type="SAM" id="SignalP"/>
    </source>
</evidence>
<evidence type="ECO:0000313" key="3">
    <source>
        <dbReference type="EMBL" id="CAL2086400.1"/>
    </source>
</evidence>
<feature type="signal peptide" evidence="2">
    <location>
        <begin position="1"/>
        <end position="19"/>
    </location>
</feature>
<dbReference type="EMBL" id="CAXIXY010000004">
    <property type="protein sequence ID" value="CAL2086400.1"/>
    <property type="molecule type" value="Genomic_DNA"/>
</dbReference>
<dbReference type="Proteomes" id="UP001497416">
    <property type="component" value="Unassembled WGS sequence"/>
</dbReference>
<dbReference type="RefSeq" id="WP_348712193.1">
    <property type="nucleotide sequence ID" value="NZ_CAXIXY010000004.1"/>
</dbReference>
<sequence length="567" mass="61476">MKTKIAMIALLGLSITVKAQQVYETPVKVRSTSDAIISFQTLDDTWLYSQWLNSSNVRKAYMGFNSGLSTFILGLENGASKFAIPNGNVGIGTTGPTQKLQISGTDLDRVLLSNQEVNYSKSSPKLSFFGFTYGSQITGPSLQKINTASYGRGRLAFFQHGGEDYTSETEVMSIDYNGNVGIGATSPKSKLDLGGNYSNPSTYPNKITLWSGGANNYFGFGVSEADLDYFSQFNHRFYTGYNGSPGVERMVIASNGNVGIGTTAPSEKLEVNGNIYLKGTLSFEGNLGNRLGTGSTLTLYDNDVNRRNRIILGADENGSYLKSTYGNGGTDAISFRDSGNNQVLKISESGNIGIGTPTPSSKLEVVGNIKAQNLTLSSTASFYSSETGKTSRRMTINTIDGDNMYLYNFDESATTFHTMNFGGSHNLNSGVTVLGNGNVGIGTGDTKGFNLAVAGSTGIVAEKVTVKLQSAWPDYVFTNNYQLPTLEEVEQQIKEKGHLANIPSAKEVKENGVELGEMNKKLLEKVEELTLYTIQQNKEIKMLKEENKQLKSLEERLAKLEALLNKK</sequence>
<evidence type="ECO:0008006" key="5">
    <source>
        <dbReference type="Google" id="ProtNLM"/>
    </source>
</evidence>
<name>A0ABP1ET64_9FLAO</name>
<evidence type="ECO:0000313" key="4">
    <source>
        <dbReference type="Proteomes" id="UP001497416"/>
    </source>
</evidence>
<feature type="chain" id="PRO_5047318990" description="BZIP transcription factor" evidence="2">
    <location>
        <begin position="20"/>
        <end position="567"/>
    </location>
</feature>
<protein>
    <recommendedName>
        <fullName evidence="5">BZIP transcription factor</fullName>
    </recommendedName>
</protein>
<gene>
    <name evidence="3" type="ORF">T190607A01A_20634</name>
</gene>
<organism evidence="3 4">
    <name type="scientific">Tenacibaculum platacis</name>
    <dbReference type="NCBI Taxonomy" id="3137852"/>
    <lineage>
        <taxon>Bacteria</taxon>
        <taxon>Pseudomonadati</taxon>
        <taxon>Bacteroidota</taxon>
        <taxon>Flavobacteriia</taxon>
        <taxon>Flavobacteriales</taxon>
        <taxon>Flavobacteriaceae</taxon>
        <taxon>Tenacibaculum</taxon>
    </lineage>
</organism>
<proteinExistence type="predicted"/>
<feature type="coiled-coil region" evidence="1">
    <location>
        <begin position="533"/>
        <end position="563"/>
    </location>
</feature>
<accession>A0ABP1ET64</accession>
<comment type="caution">
    <text evidence="3">The sequence shown here is derived from an EMBL/GenBank/DDBJ whole genome shotgun (WGS) entry which is preliminary data.</text>
</comment>
<keyword evidence="4" id="KW-1185">Reference proteome</keyword>
<keyword evidence="1" id="KW-0175">Coiled coil</keyword>
<reference evidence="3 4" key="1">
    <citation type="submission" date="2024-05" db="EMBL/GenBank/DDBJ databases">
        <authorList>
            <person name="Duchaud E."/>
        </authorList>
    </citation>
    <scope>NUCLEOTIDE SEQUENCE [LARGE SCALE GENOMIC DNA]</scope>
    <source>
        <strain evidence="3">Ena-SAMPLE-TAB-13-05-2024-13:56:06:370-140302</strain>
    </source>
</reference>
<keyword evidence="2" id="KW-0732">Signal</keyword>